<dbReference type="Proteomes" id="UP001362999">
    <property type="component" value="Unassembled WGS sequence"/>
</dbReference>
<dbReference type="AlphaFoldDB" id="A0AAV9Z043"/>
<keyword evidence="2" id="KW-1185">Reference proteome</keyword>
<name>A0AAV9Z043_9AGAR</name>
<protein>
    <submittedName>
        <fullName evidence="1">Uncharacterized protein</fullName>
    </submittedName>
</protein>
<evidence type="ECO:0000313" key="1">
    <source>
        <dbReference type="EMBL" id="KAK6966644.1"/>
    </source>
</evidence>
<gene>
    <name evidence="1" type="ORF">R3P38DRAFT_3299664</name>
</gene>
<proteinExistence type="predicted"/>
<accession>A0AAV9Z043</accession>
<sequence>MAPSPAEALRSDSLDVDDFEALRQRRPHVAVITATRPPRWIIMLSRSHNTPVAVEFTHLLPTLLWNLGFLRTHYSPPCSVASGTRRLCYVLALEVRFHASYPFSMLTNSAATQLFLSPCCYSLAAACLAAVVPGVPRSTAFGSRFDEDSENAPGYYTLLLPAGGAGLESFFGGSERFKPITRKNTMHRPQYLGPASHSPHIRHAPPSLFLLVRLPSHLRVVPIRFVVHDTSFTRVVCSSGDGKVDGIRGERLSRGGGKIGGCAGRETGGRGVLRSAFPCALVAYVPVESVLGSVASGETAPVGGWTSSSFGSKQIHRLATLPFVGAVGDPRLVTVRCLHPRPPPPESPVVRVAWVSCEVAFESRKAMGQEAMAMLIRDGQEMGDWGAGAIPGGNGGERAVAAVGGEWYRMDRIYMSCRYTHITGAGAGVKGMRGLSTSTGRYRLPSRQYDDIYYWPRIERPTSAFVCWICV</sequence>
<comment type="caution">
    <text evidence="1">The sequence shown here is derived from an EMBL/GenBank/DDBJ whole genome shotgun (WGS) entry which is preliminary data.</text>
</comment>
<reference evidence="1 2" key="1">
    <citation type="journal article" date="2024" name="J Genomics">
        <title>Draft genome sequencing and assembly of Favolaschia claudopus CIRM-BRFM 2984 isolated from oak limbs.</title>
        <authorList>
            <person name="Navarro D."/>
            <person name="Drula E."/>
            <person name="Chaduli D."/>
            <person name="Cazenave R."/>
            <person name="Ahrendt S."/>
            <person name="Wang J."/>
            <person name="Lipzen A."/>
            <person name="Daum C."/>
            <person name="Barry K."/>
            <person name="Grigoriev I.V."/>
            <person name="Favel A."/>
            <person name="Rosso M.N."/>
            <person name="Martin F."/>
        </authorList>
    </citation>
    <scope>NUCLEOTIDE SEQUENCE [LARGE SCALE GENOMIC DNA]</scope>
    <source>
        <strain evidence="1 2">CIRM-BRFM 2984</strain>
    </source>
</reference>
<evidence type="ECO:0000313" key="2">
    <source>
        <dbReference type="Proteomes" id="UP001362999"/>
    </source>
</evidence>
<organism evidence="1 2">
    <name type="scientific">Favolaschia claudopus</name>
    <dbReference type="NCBI Taxonomy" id="2862362"/>
    <lineage>
        <taxon>Eukaryota</taxon>
        <taxon>Fungi</taxon>
        <taxon>Dikarya</taxon>
        <taxon>Basidiomycota</taxon>
        <taxon>Agaricomycotina</taxon>
        <taxon>Agaricomycetes</taxon>
        <taxon>Agaricomycetidae</taxon>
        <taxon>Agaricales</taxon>
        <taxon>Marasmiineae</taxon>
        <taxon>Mycenaceae</taxon>
        <taxon>Favolaschia</taxon>
    </lineage>
</organism>
<dbReference type="EMBL" id="JAWWNJ010000263">
    <property type="protein sequence ID" value="KAK6966644.1"/>
    <property type="molecule type" value="Genomic_DNA"/>
</dbReference>